<dbReference type="InterPro" id="IPR009351">
    <property type="entry name" value="AlkZ-like"/>
</dbReference>
<dbReference type="RefSeq" id="WP_005453810.1">
    <property type="nucleotide sequence ID" value="NZ_CM001440.1"/>
</dbReference>
<reference evidence="1 2" key="1">
    <citation type="submission" date="2011-11" db="EMBL/GenBank/DDBJ databases">
        <title>The Noncontiguous Finished sequence of Saccharomonospora cyanea NA-134.</title>
        <authorList>
            <consortium name="US DOE Joint Genome Institute"/>
            <person name="Lucas S."/>
            <person name="Han J."/>
            <person name="Lapidus A."/>
            <person name="Cheng J.-F."/>
            <person name="Goodwin L."/>
            <person name="Pitluck S."/>
            <person name="Peters L."/>
            <person name="Ovchinnikova G."/>
            <person name="Lu M."/>
            <person name="Detter J.C."/>
            <person name="Han C."/>
            <person name="Tapia R."/>
            <person name="Land M."/>
            <person name="Hauser L."/>
            <person name="Kyrpides N."/>
            <person name="Ivanova N."/>
            <person name="Pagani I."/>
            <person name="Brambilla E.-M."/>
            <person name="Klenk H.-P."/>
            <person name="Woyke T."/>
        </authorList>
    </citation>
    <scope>NUCLEOTIDE SEQUENCE [LARGE SCALE GENOMIC DNA]</scope>
    <source>
        <strain evidence="1 2">NA-134</strain>
    </source>
</reference>
<keyword evidence="2" id="KW-1185">Reference proteome</keyword>
<dbReference type="PANTHER" id="PTHR38479">
    <property type="entry name" value="LMO0824 PROTEIN"/>
    <property type="match status" value="1"/>
</dbReference>
<dbReference type="Pfam" id="PF06224">
    <property type="entry name" value="AlkZ-like"/>
    <property type="match status" value="1"/>
</dbReference>
<name>H5XJG8_9PSEU</name>
<dbReference type="Proteomes" id="UP000002791">
    <property type="component" value="Chromosome"/>
</dbReference>
<accession>H5XJG8</accession>
<sequence>MLRIDRQQAMAYRVAAHGLHRRDRDPAALAVLDLGVQDDARRDTADLAVLARLGDHPQPPLADDDRFVLAWSHRGAPHYHRAADFRSLVPALLPWDEADAAARLSWQRRDVAAAGMPADEAVRTAAAALRKVVRRTMTKGAASEAVTKAIPEGLSRWCRGCQATHIHDQLMRLATPLAGVALEPGAFPATLVPLRPRPGLPARPDTHAATAVVSTYLRLHGPATATEAAGFVGSTKTTVSKTMWPDDLVEVSVDGRRCAIPADALPVLENPPEPDVVRLLPPRDPLVQARDRALLVPDPAHRKEVWRILGNPGTILADGEIAGLWRSRKSGSRMELTLTELLPLSARARAAAEAEADRLREARGLTSLRLTWA</sequence>
<gene>
    <name evidence="1" type="ORF">SaccyDRAFT_0795</name>
</gene>
<evidence type="ECO:0008006" key="3">
    <source>
        <dbReference type="Google" id="ProtNLM"/>
    </source>
</evidence>
<dbReference type="eggNOG" id="COG3416">
    <property type="taxonomic scope" value="Bacteria"/>
</dbReference>
<dbReference type="STRING" id="882082.SaccyDRAFT_0795"/>
<evidence type="ECO:0000313" key="2">
    <source>
        <dbReference type="Proteomes" id="UP000002791"/>
    </source>
</evidence>
<dbReference type="HOGENOM" id="CLU_047003_1_0_11"/>
<dbReference type="EMBL" id="CM001440">
    <property type="protein sequence ID" value="EHR59718.1"/>
    <property type="molecule type" value="Genomic_DNA"/>
</dbReference>
<dbReference type="AlphaFoldDB" id="H5XJG8"/>
<dbReference type="PANTHER" id="PTHR38479:SF2">
    <property type="entry name" value="WINGED HELIX DNA-BINDING DOMAIN-CONTAINING PROTEIN"/>
    <property type="match status" value="1"/>
</dbReference>
<dbReference type="OrthoDB" id="9148135at2"/>
<proteinExistence type="predicted"/>
<protein>
    <recommendedName>
        <fullName evidence="3">Winged helix DNA-binding domain-containing protein</fullName>
    </recommendedName>
</protein>
<organism evidence="1 2">
    <name type="scientific">Saccharomonospora cyanea NA-134</name>
    <dbReference type="NCBI Taxonomy" id="882082"/>
    <lineage>
        <taxon>Bacteria</taxon>
        <taxon>Bacillati</taxon>
        <taxon>Actinomycetota</taxon>
        <taxon>Actinomycetes</taxon>
        <taxon>Pseudonocardiales</taxon>
        <taxon>Pseudonocardiaceae</taxon>
        <taxon>Saccharomonospora</taxon>
    </lineage>
</organism>
<evidence type="ECO:0000313" key="1">
    <source>
        <dbReference type="EMBL" id="EHR59718.1"/>
    </source>
</evidence>